<dbReference type="Gene3D" id="3.30.1140.40">
    <property type="entry name" value="Tctex-1"/>
    <property type="match status" value="1"/>
</dbReference>
<dbReference type="InterPro" id="IPR005334">
    <property type="entry name" value="Tctex-1-like"/>
</dbReference>
<protein>
    <recommendedName>
        <fullName evidence="4">Tctex1 domain-containing protein 2</fullName>
    </recommendedName>
</protein>
<evidence type="ECO:0000313" key="2">
    <source>
        <dbReference type="EMBL" id="KAL2090130.1"/>
    </source>
</evidence>
<comment type="caution">
    <text evidence="2">The sequence shown here is derived from an EMBL/GenBank/DDBJ whole genome shotgun (WGS) entry which is preliminary data.</text>
</comment>
<evidence type="ECO:0000313" key="3">
    <source>
        <dbReference type="Proteomes" id="UP001591681"/>
    </source>
</evidence>
<name>A0ABD1JTB3_9TELE</name>
<evidence type="ECO:0000256" key="1">
    <source>
        <dbReference type="ARBA" id="ARBA00005361"/>
    </source>
</evidence>
<dbReference type="Proteomes" id="UP001591681">
    <property type="component" value="Unassembled WGS sequence"/>
</dbReference>
<dbReference type="PANTHER" id="PTHR21255:SF7">
    <property type="entry name" value="DYNEIN LIGHT CHAIN TCTEX-TYPE PROTEIN 2B"/>
    <property type="match status" value="1"/>
</dbReference>
<organism evidence="2 3">
    <name type="scientific">Coilia grayii</name>
    <name type="common">Gray's grenadier anchovy</name>
    <dbReference type="NCBI Taxonomy" id="363190"/>
    <lineage>
        <taxon>Eukaryota</taxon>
        <taxon>Metazoa</taxon>
        <taxon>Chordata</taxon>
        <taxon>Craniata</taxon>
        <taxon>Vertebrata</taxon>
        <taxon>Euteleostomi</taxon>
        <taxon>Actinopterygii</taxon>
        <taxon>Neopterygii</taxon>
        <taxon>Teleostei</taxon>
        <taxon>Clupei</taxon>
        <taxon>Clupeiformes</taxon>
        <taxon>Clupeoidei</taxon>
        <taxon>Engraulidae</taxon>
        <taxon>Coilinae</taxon>
        <taxon>Coilia</taxon>
    </lineage>
</organism>
<dbReference type="AlphaFoldDB" id="A0ABD1JTB3"/>
<evidence type="ECO:0008006" key="4">
    <source>
        <dbReference type="Google" id="ProtNLM"/>
    </source>
</evidence>
<comment type="similarity">
    <text evidence="1">Belongs to the dynein light chain Tctex-type family.</text>
</comment>
<dbReference type="CDD" id="cd21459">
    <property type="entry name" value="DLC-like_TCTEX1D2"/>
    <property type="match status" value="1"/>
</dbReference>
<sequence>MEGTETGTNTYLIRPNYQHKFKAGVAKECIRTVLRDSLMNVMYDPEQSQALSKQLADKIKDKLKEVGFERYKLVVQVVLGEQRGEGVKMAARCFWDADTDSYVQDIFMNESLFCVAVAFGSYYY</sequence>
<accession>A0ABD1JTB3</accession>
<dbReference type="PANTHER" id="PTHR21255">
    <property type="entry name" value="T-COMPLEX-ASSOCIATED-TESTIS-EXPRESSED 1/ DYNEIN LIGHT CHAIN"/>
    <property type="match status" value="1"/>
</dbReference>
<dbReference type="Pfam" id="PF03645">
    <property type="entry name" value="Tctex-1"/>
    <property type="match status" value="1"/>
</dbReference>
<dbReference type="InterPro" id="IPR038586">
    <property type="entry name" value="Tctex-1-like_sf"/>
</dbReference>
<dbReference type="EMBL" id="JBHFQA010000012">
    <property type="protein sequence ID" value="KAL2090130.1"/>
    <property type="molecule type" value="Genomic_DNA"/>
</dbReference>
<gene>
    <name evidence="2" type="ORF">ACEWY4_014818</name>
</gene>
<reference evidence="2 3" key="1">
    <citation type="submission" date="2024-09" db="EMBL/GenBank/DDBJ databases">
        <title>A chromosome-level genome assembly of Gray's grenadier anchovy, Coilia grayii.</title>
        <authorList>
            <person name="Fu Z."/>
        </authorList>
    </citation>
    <scope>NUCLEOTIDE SEQUENCE [LARGE SCALE GENOMIC DNA]</scope>
    <source>
        <strain evidence="2">G4</strain>
        <tissue evidence="2">Muscle</tissue>
    </source>
</reference>
<keyword evidence="3" id="KW-1185">Reference proteome</keyword>
<proteinExistence type="inferred from homology"/>
<dbReference type="FunFam" id="3.30.1140.40:FF:000003">
    <property type="entry name" value="tctex1 domain-containing protein 2"/>
    <property type="match status" value="1"/>
</dbReference>